<evidence type="ECO:0000313" key="2">
    <source>
        <dbReference type="EMBL" id="GLK14746.1"/>
    </source>
</evidence>
<evidence type="ECO:0000313" key="3">
    <source>
        <dbReference type="Proteomes" id="UP001143474"/>
    </source>
</evidence>
<organism evidence="2 3">
    <name type="scientific">Streptosporangium carneum</name>
    <dbReference type="NCBI Taxonomy" id="47481"/>
    <lineage>
        <taxon>Bacteria</taxon>
        <taxon>Bacillati</taxon>
        <taxon>Actinomycetota</taxon>
        <taxon>Actinomycetes</taxon>
        <taxon>Streptosporangiales</taxon>
        <taxon>Streptosporangiaceae</taxon>
        <taxon>Streptosporangium</taxon>
    </lineage>
</organism>
<protein>
    <submittedName>
        <fullName evidence="2">Uncharacterized protein</fullName>
    </submittedName>
</protein>
<proteinExistence type="predicted"/>
<dbReference type="AlphaFoldDB" id="A0A9W6I9T4"/>
<reference evidence="2" key="2">
    <citation type="submission" date="2023-01" db="EMBL/GenBank/DDBJ databases">
        <authorList>
            <person name="Sun Q."/>
            <person name="Evtushenko L."/>
        </authorList>
    </citation>
    <scope>NUCLEOTIDE SEQUENCE</scope>
    <source>
        <strain evidence="2">VKM Ac-2007</strain>
    </source>
</reference>
<comment type="caution">
    <text evidence="2">The sequence shown here is derived from an EMBL/GenBank/DDBJ whole genome shotgun (WGS) entry which is preliminary data.</text>
</comment>
<sequence>MKSPSVTGRVLLPRAPPARPVHPHTPIRPRRHGGMDSELDTLDAAQTRLADAARRAWRAR</sequence>
<feature type="region of interest" description="Disordered" evidence="1">
    <location>
        <begin position="1"/>
        <end position="37"/>
    </location>
</feature>
<gene>
    <name evidence="2" type="ORF">GCM10017600_81580</name>
</gene>
<keyword evidence="3" id="KW-1185">Reference proteome</keyword>
<accession>A0A9W6I9T4</accession>
<name>A0A9W6I9T4_9ACTN</name>
<dbReference type="Proteomes" id="UP001143474">
    <property type="component" value="Unassembled WGS sequence"/>
</dbReference>
<evidence type="ECO:0000256" key="1">
    <source>
        <dbReference type="SAM" id="MobiDB-lite"/>
    </source>
</evidence>
<dbReference type="EMBL" id="BSEV01000036">
    <property type="protein sequence ID" value="GLK14746.1"/>
    <property type="molecule type" value="Genomic_DNA"/>
</dbReference>
<feature type="compositionally biased region" description="Basic residues" evidence="1">
    <location>
        <begin position="21"/>
        <end position="32"/>
    </location>
</feature>
<reference evidence="2" key="1">
    <citation type="journal article" date="2014" name="Int. J. Syst. Evol. Microbiol.">
        <title>Complete genome sequence of Corynebacterium casei LMG S-19264T (=DSM 44701T), isolated from a smear-ripened cheese.</title>
        <authorList>
            <consortium name="US DOE Joint Genome Institute (JGI-PGF)"/>
            <person name="Walter F."/>
            <person name="Albersmeier A."/>
            <person name="Kalinowski J."/>
            <person name="Ruckert C."/>
        </authorList>
    </citation>
    <scope>NUCLEOTIDE SEQUENCE</scope>
    <source>
        <strain evidence="2">VKM Ac-2007</strain>
    </source>
</reference>